<dbReference type="InterPro" id="IPR008397">
    <property type="entry name" value="Alginate_lyase_dom"/>
</dbReference>
<dbReference type="AlphaFoldDB" id="A0A974NCS2"/>
<keyword evidence="1 3" id="KW-0732">Signal</keyword>
<feature type="signal peptide" evidence="3">
    <location>
        <begin position="1"/>
        <end position="22"/>
    </location>
</feature>
<protein>
    <submittedName>
        <fullName evidence="5">Alginate lyase family protein</fullName>
    </submittedName>
</protein>
<evidence type="ECO:0000259" key="4">
    <source>
        <dbReference type="Pfam" id="PF05426"/>
    </source>
</evidence>
<dbReference type="SUPFAM" id="SSF48230">
    <property type="entry name" value="Chondroitin AC/alginate lyase"/>
    <property type="match status" value="1"/>
</dbReference>
<name>A0A974NCS2_9GAMM</name>
<dbReference type="GO" id="GO:0042597">
    <property type="term" value="C:periplasmic space"/>
    <property type="evidence" value="ECO:0007669"/>
    <property type="project" value="InterPro"/>
</dbReference>
<keyword evidence="6" id="KW-1185">Reference proteome</keyword>
<evidence type="ECO:0000256" key="2">
    <source>
        <dbReference type="ARBA" id="ARBA00023239"/>
    </source>
</evidence>
<dbReference type="Proteomes" id="UP000595278">
    <property type="component" value="Chromosome"/>
</dbReference>
<dbReference type="RefSeq" id="WP_201090254.1">
    <property type="nucleotide sequence ID" value="NZ_CP067393.1"/>
</dbReference>
<reference evidence="5 6" key="1">
    <citation type="submission" date="2021-01" db="EMBL/GenBank/DDBJ databases">
        <title>Entomomonas sp. F2A isolated from a house cricket (Acheta domesticus).</title>
        <authorList>
            <person name="Spergser J."/>
            <person name="Busse H.-J."/>
        </authorList>
    </citation>
    <scope>NUCLEOTIDE SEQUENCE [LARGE SCALE GENOMIC DNA]</scope>
    <source>
        <strain evidence="5 6">F2A</strain>
    </source>
</reference>
<dbReference type="InterPro" id="IPR008929">
    <property type="entry name" value="Chondroitin_lyas"/>
</dbReference>
<evidence type="ECO:0000313" key="6">
    <source>
        <dbReference type="Proteomes" id="UP000595278"/>
    </source>
</evidence>
<dbReference type="Gene3D" id="1.50.10.100">
    <property type="entry name" value="Chondroitin AC/alginate lyase"/>
    <property type="match status" value="1"/>
</dbReference>
<feature type="chain" id="PRO_5037930094" evidence="3">
    <location>
        <begin position="23"/>
        <end position="371"/>
    </location>
</feature>
<organism evidence="5 6">
    <name type="scientific">Entomomonas asaccharolytica</name>
    <dbReference type="NCBI Taxonomy" id="2785331"/>
    <lineage>
        <taxon>Bacteria</taxon>
        <taxon>Pseudomonadati</taxon>
        <taxon>Pseudomonadota</taxon>
        <taxon>Gammaproteobacteria</taxon>
        <taxon>Pseudomonadales</taxon>
        <taxon>Pseudomonadaceae</taxon>
        <taxon>Entomomonas</taxon>
    </lineage>
</organism>
<keyword evidence="2 5" id="KW-0456">Lyase</keyword>
<feature type="domain" description="Alginate lyase" evidence="4">
    <location>
        <begin position="64"/>
        <end position="310"/>
    </location>
</feature>
<gene>
    <name evidence="5" type="ORF">JHT90_07915</name>
</gene>
<sequence length="371" mass="41637">MSLKLKLVLITFLINTFNLSYAQDTVSIWANLDTPQAQITSNDYKTTQCTIAPPKPYTGALLIESKYNQADPNKTTLVTASKSSKEIENYIKNYIKGLLTASKKYRKANKAKQANEALACLSYWLDGWAKANALLNPEATKTGIAGRKWALAAISAIILNTQGYSNGKFELTTDQKRWLKKLAEQVIQEYEPRRANNFTGYFNNHDYWAGWAVSATGMVLQNKEMIIWGHTSLQRALQQVIVSNNGQYAWLPYEVARGKLAADYSNYAMIPLMLLADTAKANQLNLTADELKKLQLLGNFTALTVLNPKSLPELPGKQSTVKPYKMIWVIPFINSYPTNNLAKQLYSKNPTAIDNYSQISGSIKYFYPNVN</sequence>
<dbReference type="GO" id="GO:0016829">
    <property type="term" value="F:lyase activity"/>
    <property type="evidence" value="ECO:0007669"/>
    <property type="project" value="UniProtKB-KW"/>
</dbReference>
<evidence type="ECO:0000256" key="1">
    <source>
        <dbReference type="ARBA" id="ARBA00022729"/>
    </source>
</evidence>
<dbReference type="Pfam" id="PF05426">
    <property type="entry name" value="Alginate_lyase"/>
    <property type="match status" value="1"/>
</dbReference>
<accession>A0A974NCS2</accession>
<dbReference type="EMBL" id="CP067393">
    <property type="protein sequence ID" value="QQP84356.1"/>
    <property type="molecule type" value="Genomic_DNA"/>
</dbReference>
<proteinExistence type="predicted"/>
<evidence type="ECO:0000313" key="5">
    <source>
        <dbReference type="EMBL" id="QQP84356.1"/>
    </source>
</evidence>
<evidence type="ECO:0000256" key="3">
    <source>
        <dbReference type="SAM" id="SignalP"/>
    </source>
</evidence>
<dbReference type="KEGG" id="eaz:JHT90_07915"/>